<sequence length="392" mass="44400">MKKCFLINILIFSINIGFSCTTAVISGKATPDGRPLLYKNRDTTTLHSRMVYSNHGKYSFIGMTNPDDKDNKNILNGHNSAGFAIMNSDSYNLNYPEIKENQRQDGEIMRLALESCSTLKDFENLLIHLPKPLRLSSNFGVIDAQGGAAYYETSNLGFVKYDANNPNIAPLGYIIRTNYSFSGKSEGGKGYSRFLRAQELLYSASLTNSLTPKYFLQNVSRSLIHGLTKVDLTKYSEEFSAFRDFIPRYYTASVVVIQGVKQTESPLLTTAWTILGTSLGSVAIPLWLNFNKIFPKVLTADLYNTTLMDEWASTIKKKLFPIEKGEGSDYIHVPTLVSIIPKLISIENAIMEQSELLLNEWRIEDKINNKELINFYSWVDKYIHDKYFPLTQ</sequence>
<feature type="chain" id="PRO_5007049804" evidence="1">
    <location>
        <begin position="20"/>
        <end position="392"/>
    </location>
</feature>
<reference evidence="3 4" key="1">
    <citation type="submission" date="2016-01" db="EMBL/GenBank/DDBJ databases">
        <authorList>
            <person name="McClelland M."/>
            <person name="Jain A."/>
            <person name="Saraogi P."/>
            <person name="Mendelson R."/>
            <person name="Westerman R."/>
            <person name="SanMiguel P."/>
            <person name="Csonka L."/>
        </authorList>
    </citation>
    <scope>NUCLEOTIDE SEQUENCE [LARGE SCALE GENOMIC DNA]</scope>
    <source>
        <strain evidence="3 4">R-53146</strain>
    </source>
</reference>
<dbReference type="EMBL" id="FCOR01000010">
    <property type="protein sequence ID" value="CVK16772.1"/>
    <property type="molecule type" value="Genomic_DNA"/>
</dbReference>
<feature type="domain" description="Peptidase C45 hydrolase" evidence="2">
    <location>
        <begin position="31"/>
        <end position="180"/>
    </location>
</feature>
<dbReference type="STRING" id="1586267.GCA_001418685_01637"/>
<proteinExistence type="predicted"/>
<evidence type="ECO:0000313" key="3">
    <source>
        <dbReference type="EMBL" id="CVK16772.1"/>
    </source>
</evidence>
<name>A0A0X3AQX7_9FLAO</name>
<dbReference type="InterPro" id="IPR005079">
    <property type="entry name" value="Peptidase_C45_hydrolase"/>
</dbReference>
<dbReference type="PROSITE" id="PS51257">
    <property type="entry name" value="PROKAR_LIPOPROTEIN"/>
    <property type="match status" value="1"/>
</dbReference>
<keyword evidence="1" id="KW-0732">Signal</keyword>
<gene>
    <name evidence="3" type="ORF">Ga0061079_11056</name>
</gene>
<feature type="signal peptide" evidence="1">
    <location>
        <begin position="1"/>
        <end position="19"/>
    </location>
</feature>
<dbReference type="OrthoDB" id="238427at2"/>
<dbReference type="Gene3D" id="3.60.60.10">
    <property type="entry name" value="Penicillin V Acylase, Chain A"/>
    <property type="match status" value="1"/>
</dbReference>
<dbReference type="Pfam" id="PF03417">
    <property type="entry name" value="AAT"/>
    <property type="match status" value="1"/>
</dbReference>
<dbReference type="GO" id="GO:0016740">
    <property type="term" value="F:transferase activity"/>
    <property type="evidence" value="ECO:0007669"/>
    <property type="project" value="UniProtKB-KW"/>
</dbReference>
<evidence type="ECO:0000256" key="1">
    <source>
        <dbReference type="SAM" id="SignalP"/>
    </source>
</evidence>
<protein>
    <submittedName>
        <fullName evidence="3">Acyl-coenzyme A:6-aminopenicillanic acid acyl-transferase</fullName>
    </submittedName>
</protein>
<dbReference type="RefSeq" id="WP_055425962.1">
    <property type="nucleotide sequence ID" value="NZ_FCOR01000010.1"/>
</dbReference>
<dbReference type="Proteomes" id="UP000182761">
    <property type="component" value="Unassembled WGS sequence"/>
</dbReference>
<accession>A0A0X3AQX7</accession>
<keyword evidence="3" id="KW-0808">Transferase</keyword>
<evidence type="ECO:0000259" key="2">
    <source>
        <dbReference type="Pfam" id="PF03417"/>
    </source>
</evidence>
<dbReference type="AlphaFoldDB" id="A0A0X3AQX7"/>
<organism evidence="3 4">
    <name type="scientific">Apibacter mensalis</name>
    <dbReference type="NCBI Taxonomy" id="1586267"/>
    <lineage>
        <taxon>Bacteria</taxon>
        <taxon>Pseudomonadati</taxon>
        <taxon>Bacteroidota</taxon>
        <taxon>Flavobacteriia</taxon>
        <taxon>Flavobacteriales</taxon>
        <taxon>Weeksellaceae</taxon>
        <taxon>Apibacter</taxon>
    </lineage>
</organism>
<keyword evidence="4" id="KW-1185">Reference proteome</keyword>
<evidence type="ECO:0000313" key="4">
    <source>
        <dbReference type="Proteomes" id="UP000182761"/>
    </source>
</evidence>